<evidence type="ECO:0000313" key="3">
    <source>
        <dbReference type="Proteomes" id="UP000319818"/>
    </source>
</evidence>
<dbReference type="InterPro" id="IPR004919">
    <property type="entry name" value="GmrSD_N"/>
</dbReference>
<proteinExistence type="predicted"/>
<dbReference type="PANTHER" id="PTHR39639:SF1">
    <property type="entry name" value="DUF262 DOMAIN-CONTAINING PROTEIN"/>
    <property type="match status" value="1"/>
</dbReference>
<comment type="caution">
    <text evidence="2">The sequence shown here is derived from an EMBL/GenBank/DDBJ whole genome shotgun (WGS) entry which is preliminary data.</text>
</comment>
<protein>
    <submittedName>
        <fullName evidence="2">Uncharacterized protein DUF262</fullName>
    </submittedName>
</protein>
<evidence type="ECO:0000313" key="2">
    <source>
        <dbReference type="EMBL" id="TQM36035.1"/>
    </source>
</evidence>
<name>A0A543FQC3_9PSEU</name>
<gene>
    <name evidence="2" type="ORF">FB388_7485</name>
</gene>
<dbReference type="Proteomes" id="UP000319818">
    <property type="component" value="Unassembled WGS sequence"/>
</dbReference>
<accession>A0A543FQC3</accession>
<dbReference type="AlphaFoldDB" id="A0A543FQC3"/>
<dbReference type="OrthoDB" id="9787127at2"/>
<dbReference type="EMBL" id="VFPH01000003">
    <property type="protein sequence ID" value="TQM36035.1"/>
    <property type="molecule type" value="Genomic_DNA"/>
</dbReference>
<evidence type="ECO:0000259" key="1">
    <source>
        <dbReference type="Pfam" id="PF03235"/>
    </source>
</evidence>
<dbReference type="Pfam" id="PF03235">
    <property type="entry name" value="GmrSD_N"/>
    <property type="match status" value="1"/>
</dbReference>
<dbReference type="PANTHER" id="PTHR39639">
    <property type="entry name" value="CHROMOSOME 16, WHOLE GENOME SHOTGUN SEQUENCE"/>
    <property type="match status" value="1"/>
</dbReference>
<sequence>MSWPNVAVLRQSLRSLREAMAYPPAMAEPFEVTKTVYSVLDFLEWQRQGTLNLRPYFQRNSVWTPKAKSQLIDTFLRGWPVPIIFLQMKTDPGTLRNIRHVVDGQQRLRTILAYLDIDSLPDADESDHFTVLRSHNREYGGMSFSALPQNIKERLIQTELSVHVLPTSMPDAELLQIFARLNSTGLRLNFQELRNAKYHGEFKQFAYDLSYEQLDRWREWETFTPHDIATMDDVEFTSELIYLALHGVSAKSKSTLDRMYEDFDDEFRFADAVLERLRLAFGIVDDLVRPDKSGRQLRRFRQQGWLYSLFALALAERFGAPLLEQPADPDMSNIEGIGPRTLHKLLTAAHDRLESLSDLPDDLQKALRGAATDRSSRIARVNFLMGRVKAAKDSDG</sequence>
<feature type="domain" description="GmrSD restriction endonucleases N-terminal" evidence="1">
    <location>
        <begin position="45"/>
        <end position="198"/>
    </location>
</feature>
<keyword evidence="3" id="KW-1185">Reference proteome</keyword>
<organism evidence="2 3">
    <name type="scientific">Pseudonocardia cypriaca</name>
    <dbReference type="NCBI Taxonomy" id="882449"/>
    <lineage>
        <taxon>Bacteria</taxon>
        <taxon>Bacillati</taxon>
        <taxon>Actinomycetota</taxon>
        <taxon>Actinomycetes</taxon>
        <taxon>Pseudonocardiales</taxon>
        <taxon>Pseudonocardiaceae</taxon>
        <taxon>Pseudonocardia</taxon>
    </lineage>
</organism>
<reference evidence="2 3" key="1">
    <citation type="submission" date="2019-06" db="EMBL/GenBank/DDBJ databases">
        <title>Sequencing the genomes of 1000 actinobacteria strains.</title>
        <authorList>
            <person name="Klenk H.-P."/>
        </authorList>
    </citation>
    <scope>NUCLEOTIDE SEQUENCE [LARGE SCALE GENOMIC DNA]</scope>
    <source>
        <strain evidence="2 3">DSM 45511</strain>
    </source>
</reference>